<dbReference type="GO" id="GO:0016787">
    <property type="term" value="F:hydrolase activity"/>
    <property type="evidence" value="ECO:0007669"/>
    <property type="project" value="UniProtKB-KW"/>
</dbReference>
<dbReference type="InterPro" id="IPR032466">
    <property type="entry name" value="Metal_Hydrolase"/>
</dbReference>
<keyword evidence="2" id="KW-0378">Hydrolase</keyword>
<dbReference type="InterPro" id="IPR052358">
    <property type="entry name" value="Aro_Compnd_Degr_Hydrolases"/>
</dbReference>
<dbReference type="AlphaFoldDB" id="A0A6P2CVY6"/>
<dbReference type="InterPro" id="IPR006680">
    <property type="entry name" value="Amidohydro-rel"/>
</dbReference>
<evidence type="ECO:0000313" key="2">
    <source>
        <dbReference type="EMBL" id="VTR91262.1"/>
    </source>
</evidence>
<dbReference type="Proteomes" id="UP000464178">
    <property type="component" value="Chromosome"/>
</dbReference>
<dbReference type="KEGG" id="gms:SOIL9_64520"/>
<gene>
    <name evidence="2" type="ORF">SOIL9_64520</name>
</gene>
<feature type="domain" description="Amidohydrolase-related" evidence="1">
    <location>
        <begin position="32"/>
        <end position="299"/>
    </location>
</feature>
<dbReference type="PANTHER" id="PTHR35563:SF2">
    <property type="entry name" value="BARREL METAL-DEPENDENT HYDROLASE, PUTATIVE (AFU_ORTHOLOGUE AFUA_1G16240)-RELATED"/>
    <property type="match status" value="1"/>
</dbReference>
<protein>
    <recommendedName>
        <fullName evidence="1">Amidohydrolase-related domain-containing protein</fullName>
    </recommendedName>
</protein>
<evidence type="ECO:0000259" key="1">
    <source>
        <dbReference type="Pfam" id="PF04909"/>
    </source>
</evidence>
<reference evidence="2 3" key="1">
    <citation type="submission" date="2019-05" db="EMBL/GenBank/DDBJ databases">
        <authorList>
            <consortium name="Science for Life Laboratories"/>
        </authorList>
    </citation>
    <scope>NUCLEOTIDE SEQUENCE [LARGE SCALE GENOMIC DNA]</scope>
    <source>
        <strain evidence="2">Soil9</strain>
    </source>
</reference>
<dbReference type="Gene3D" id="3.20.20.140">
    <property type="entry name" value="Metal-dependent hydrolases"/>
    <property type="match status" value="1"/>
</dbReference>
<organism evidence="2 3">
    <name type="scientific">Gemmata massiliana</name>
    <dbReference type="NCBI Taxonomy" id="1210884"/>
    <lineage>
        <taxon>Bacteria</taxon>
        <taxon>Pseudomonadati</taxon>
        <taxon>Planctomycetota</taxon>
        <taxon>Planctomycetia</taxon>
        <taxon>Gemmatales</taxon>
        <taxon>Gemmataceae</taxon>
        <taxon>Gemmata</taxon>
    </lineage>
</organism>
<dbReference type="SUPFAM" id="SSF51556">
    <property type="entry name" value="Metallo-dependent hydrolases"/>
    <property type="match status" value="1"/>
</dbReference>
<dbReference type="Pfam" id="PF04909">
    <property type="entry name" value="Amidohydro_2"/>
    <property type="match status" value="1"/>
</dbReference>
<keyword evidence="3" id="KW-1185">Reference proteome</keyword>
<proteinExistence type="predicted"/>
<evidence type="ECO:0000313" key="3">
    <source>
        <dbReference type="Proteomes" id="UP000464178"/>
    </source>
</evidence>
<name>A0A6P2CVY6_9BACT</name>
<dbReference type="RefSeq" id="WP_162666283.1">
    <property type="nucleotide sequence ID" value="NZ_LR593886.1"/>
</dbReference>
<dbReference type="PANTHER" id="PTHR35563">
    <property type="entry name" value="BARREL METAL-DEPENDENT HYDROLASE, PUTATIVE (AFU_ORTHOLOGUE AFUA_1G16240)-RELATED"/>
    <property type="match status" value="1"/>
</dbReference>
<sequence>MSVTRREFVASALALPLANNARSGETKHPVVVDTHLHCFAGKGDPKFPYHKDGPYQPADPATPEHLLKCMAEAGVDYAIIVHPEPYQDDHRYLEHCLTIGKGKLKGTCLFFAGREGSAEKLKELAKKVPLVAGRIHAYNPDRLPPFGKPELTALWKQIAELGLAVQLHFEPKYAEGFESLIKEFKSTRVLIDHLGRPFQGAAKEYERVLSWAKYANVVMKLSSVPDKKAYPHRDPQPVVKQLTEEFGADRLMFGGGYNEKATGKSYRAERERVAGLLAHLSDADRAKIFGGTAAKLFKLG</sequence>
<accession>A0A6P2CVY6</accession>
<dbReference type="EMBL" id="LR593886">
    <property type="protein sequence ID" value="VTR91262.1"/>
    <property type="molecule type" value="Genomic_DNA"/>
</dbReference>